<reference evidence="1 2" key="1">
    <citation type="submission" date="2019-02" db="EMBL/GenBank/DDBJ databases">
        <title>Genomic Encyclopedia of Type Strains, Phase IV (KMG-IV): sequencing the most valuable type-strain genomes for metagenomic binning, comparative biology and taxonomic classification.</title>
        <authorList>
            <person name="Goeker M."/>
        </authorList>
    </citation>
    <scope>NUCLEOTIDE SEQUENCE [LARGE SCALE GENOMIC DNA]</scope>
    <source>
        <strain evidence="1 2">DSM 43045</strain>
    </source>
</reference>
<dbReference type="PANTHER" id="PTHR33361">
    <property type="entry name" value="GLR0591 PROTEIN"/>
    <property type="match status" value="1"/>
</dbReference>
<gene>
    <name evidence="1" type="ORF">EV187_2984</name>
</gene>
<dbReference type="OrthoDB" id="7207122at2"/>
<dbReference type="Proteomes" id="UP000293289">
    <property type="component" value="Unassembled WGS sequence"/>
</dbReference>
<evidence type="ECO:0000313" key="1">
    <source>
        <dbReference type="EMBL" id="RZS64597.1"/>
    </source>
</evidence>
<protein>
    <submittedName>
        <fullName evidence="1">Uncharacterized protein (DUF885 family)</fullName>
    </submittedName>
</protein>
<dbReference type="InterPro" id="IPR010281">
    <property type="entry name" value="DUF885"/>
</dbReference>
<comment type="caution">
    <text evidence="1">The sequence shown here is derived from an EMBL/GenBank/DDBJ whole genome shotgun (WGS) entry which is preliminary data.</text>
</comment>
<dbReference type="Pfam" id="PF05960">
    <property type="entry name" value="DUF885"/>
    <property type="match status" value="1"/>
</dbReference>
<dbReference type="PANTHER" id="PTHR33361:SF2">
    <property type="entry name" value="DUF885 DOMAIN-CONTAINING PROTEIN"/>
    <property type="match status" value="1"/>
</dbReference>
<sequence length="565" mass="61566">MTSLATDLERLGAEFWEWRDATSFRTSDDIPRVERPAGWLPRFDHAAVEEFRLALAGFGERWRTIGAAGLGALPVATQVDHRLIGAALARVHWELEVLRNWERDAVFLTSQVLGPWFDLLLPPPPFDARRQADLVRVLGAIPAGVEQALANLGRAGVATLARVAAADLRDIGVRLERSVAEVAPLTDATTAAGLRAAQPGASAALERYRAWLEASADQLGADVVVGRAAFTWYLRHVALVTHDPEELVRAAMQDYRRSVVGEAATRTRYREVPEAPLAASADSESAAEAAAEAEVRAFSEASGLLSQPSSLRHYRFAPTPAYLEPLAFLGVNDDLTSIRRVGEDATSYVPEPTADLPYFDAANARDPRLGIIHEGAHSQQLALSWAQPNPLRRHFIDSVANEGIAHYNEELMLTAGLFADAPHSQTIVHNFMRLRALRVVVDVNLATGEFSLPEAVDFFVRRVPMDVGTATEETSYYVATPGLAMSYLVGKHEVMRLVADAAVAAALDGAEFSLRDVHDAVWRNGNVPMSLLRWELLGDRGDVDVLDAAGPWWEAPPGRSPLATP</sequence>
<proteinExistence type="predicted"/>
<accession>A0A4Q7MB77</accession>
<organism evidence="1 2">
    <name type="scientific">Agromyces ramosus</name>
    <dbReference type="NCBI Taxonomy" id="33879"/>
    <lineage>
        <taxon>Bacteria</taxon>
        <taxon>Bacillati</taxon>
        <taxon>Actinomycetota</taxon>
        <taxon>Actinomycetes</taxon>
        <taxon>Micrococcales</taxon>
        <taxon>Microbacteriaceae</taxon>
        <taxon>Agromyces</taxon>
    </lineage>
</organism>
<dbReference type="EMBL" id="SGWY01000003">
    <property type="protein sequence ID" value="RZS64597.1"/>
    <property type="molecule type" value="Genomic_DNA"/>
</dbReference>
<dbReference type="AlphaFoldDB" id="A0A4Q7MB77"/>
<keyword evidence="2" id="KW-1185">Reference proteome</keyword>
<name>A0A4Q7MB77_9MICO</name>
<dbReference type="RefSeq" id="WP_130353810.1">
    <property type="nucleotide sequence ID" value="NZ_SGWY01000003.1"/>
</dbReference>
<evidence type="ECO:0000313" key="2">
    <source>
        <dbReference type="Proteomes" id="UP000293289"/>
    </source>
</evidence>